<dbReference type="RefSeq" id="WP_189622013.1">
    <property type="nucleotide sequence ID" value="NZ_BMZA01000013.1"/>
</dbReference>
<name>A0A918PJ45_9SPHN</name>
<evidence type="ECO:0000313" key="3">
    <source>
        <dbReference type="Proteomes" id="UP000648075"/>
    </source>
</evidence>
<sequence>MRNTTILAAAAALLLSTTAQAATCADNTVVEASRIQEFHTGMLVTQMRCRTAGLDFAPSLIAFETALGKQLVDAEHRLTTHLAAQDGAGAHDLDNFVTRLGNRYGQGPLTLTSCAAFRDVADALSQPEAGDATLAFYARAMVPTPPLATQACAVQIARRAP</sequence>
<accession>A0A918PJ45</accession>
<dbReference type="Proteomes" id="UP000648075">
    <property type="component" value="Unassembled WGS sequence"/>
</dbReference>
<keyword evidence="1" id="KW-0732">Signal</keyword>
<dbReference type="EMBL" id="BMZA01000013">
    <property type="protein sequence ID" value="GGZ12125.1"/>
    <property type="molecule type" value="Genomic_DNA"/>
</dbReference>
<reference evidence="2" key="2">
    <citation type="submission" date="2020-09" db="EMBL/GenBank/DDBJ databases">
        <authorList>
            <person name="Sun Q."/>
            <person name="Kim S."/>
        </authorList>
    </citation>
    <scope>NUCLEOTIDE SEQUENCE</scope>
    <source>
        <strain evidence="2">KCTC 32255</strain>
    </source>
</reference>
<evidence type="ECO:0000313" key="2">
    <source>
        <dbReference type="EMBL" id="GGZ12125.1"/>
    </source>
</evidence>
<organism evidence="2 3">
    <name type="scientific">Novosphingobium colocasiae</name>
    <dbReference type="NCBI Taxonomy" id="1256513"/>
    <lineage>
        <taxon>Bacteria</taxon>
        <taxon>Pseudomonadati</taxon>
        <taxon>Pseudomonadota</taxon>
        <taxon>Alphaproteobacteria</taxon>
        <taxon>Sphingomonadales</taxon>
        <taxon>Sphingomonadaceae</taxon>
        <taxon>Novosphingobium</taxon>
    </lineage>
</organism>
<protein>
    <recommendedName>
        <fullName evidence="4">S-adenosyl-L-homocysteine hydrolase</fullName>
    </recommendedName>
</protein>
<reference evidence="2" key="1">
    <citation type="journal article" date="2014" name="Int. J. Syst. Evol. Microbiol.">
        <title>Complete genome sequence of Corynebacterium casei LMG S-19264T (=DSM 44701T), isolated from a smear-ripened cheese.</title>
        <authorList>
            <consortium name="US DOE Joint Genome Institute (JGI-PGF)"/>
            <person name="Walter F."/>
            <person name="Albersmeier A."/>
            <person name="Kalinowski J."/>
            <person name="Ruckert C."/>
        </authorList>
    </citation>
    <scope>NUCLEOTIDE SEQUENCE</scope>
    <source>
        <strain evidence="2">KCTC 32255</strain>
    </source>
</reference>
<evidence type="ECO:0000256" key="1">
    <source>
        <dbReference type="SAM" id="SignalP"/>
    </source>
</evidence>
<dbReference type="AlphaFoldDB" id="A0A918PJ45"/>
<gene>
    <name evidence="2" type="ORF">GCM10011614_29110</name>
</gene>
<feature type="signal peptide" evidence="1">
    <location>
        <begin position="1"/>
        <end position="21"/>
    </location>
</feature>
<evidence type="ECO:0008006" key="4">
    <source>
        <dbReference type="Google" id="ProtNLM"/>
    </source>
</evidence>
<comment type="caution">
    <text evidence="2">The sequence shown here is derived from an EMBL/GenBank/DDBJ whole genome shotgun (WGS) entry which is preliminary data.</text>
</comment>
<keyword evidence="3" id="KW-1185">Reference proteome</keyword>
<proteinExistence type="predicted"/>
<feature type="chain" id="PRO_5037449556" description="S-adenosyl-L-homocysteine hydrolase" evidence="1">
    <location>
        <begin position="22"/>
        <end position="161"/>
    </location>
</feature>